<evidence type="ECO:0000256" key="2">
    <source>
        <dbReference type="SAM" id="SignalP"/>
    </source>
</evidence>
<evidence type="ECO:0000256" key="1">
    <source>
        <dbReference type="SAM" id="MobiDB-lite"/>
    </source>
</evidence>
<sequence>MQRSIAASGLLLLVLATAACQNTAPPPVPKDQFTGLFRNMADCRDDYAKIDAMVAKAGVGNAAYHRVPGYPYLRTDRLTASFIDEVDSFAEINGWVRRMRELDQEAREFEYMNLGLSLRERANYRDRMLNCGKTLAALEINSPEKLERVKAAITLRDGYSETQRALGLYPALVPLIKARLSDQQTQIKARHQGTIAEIPSDQPLTLWKPKNQHDPGLIPVPLDTQFTDELGVPGLTTSGWKALVEVHAPDLWIETGDNADKFGMPHWTQSGLAVDTGEPVVFYHIDYTRFGGEVLVQLNYFLWFAGGEQVESGAAIDGIVWRVTLDRNGKALVYDSMHTSGRDHRWYPVQALQRRSVDSYWQQAPFFPSDSPAPDSALLRIGTGSHKLQGVAEKNVVETQNNKQYALVRYENLLALPLPGGGTRSLFDSNGQIRSTRINDPIWLWSSGVPAPGALRQYGHHTTSYIGREYFDDPRLLEKVFQAETGTAQSQALDQSSDTARRLSPHQNNWARHH</sequence>
<evidence type="ECO:0000313" key="3">
    <source>
        <dbReference type="EMBL" id="QQD19504.1"/>
    </source>
</evidence>
<proteinExistence type="predicted"/>
<dbReference type="EMBL" id="CP066167">
    <property type="protein sequence ID" value="QQD19504.1"/>
    <property type="molecule type" value="Genomic_DNA"/>
</dbReference>
<feature type="chain" id="PRO_5032618640" description="DKNYY family protein" evidence="2">
    <location>
        <begin position="19"/>
        <end position="514"/>
    </location>
</feature>
<organism evidence="3 4">
    <name type="scientific">Spongiibacter nanhainus</name>
    <dbReference type="NCBI Taxonomy" id="2794344"/>
    <lineage>
        <taxon>Bacteria</taxon>
        <taxon>Pseudomonadati</taxon>
        <taxon>Pseudomonadota</taxon>
        <taxon>Gammaproteobacteria</taxon>
        <taxon>Cellvibrionales</taxon>
        <taxon>Spongiibacteraceae</taxon>
        <taxon>Spongiibacter</taxon>
    </lineage>
</organism>
<accession>A0A7T4R3D0</accession>
<feature type="signal peptide" evidence="2">
    <location>
        <begin position="1"/>
        <end position="18"/>
    </location>
</feature>
<name>A0A7T4R3D0_9GAMM</name>
<keyword evidence="2" id="KW-0732">Signal</keyword>
<dbReference type="Proteomes" id="UP000596063">
    <property type="component" value="Chromosome"/>
</dbReference>
<feature type="compositionally biased region" description="Polar residues" evidence="1">
    <location>
        <begin position="505"/>
        <end position="514"/>
    </location>
</feature>
<feature type="compositionally biased region" description="Polar residues" evidence="1">
    <location>
        <begin position="487"/>
        <end position="498"/>
    </location>
</feature>
<gene>
    <name evidence="3" type="ORF">I6N98_06545</name>
</gene>
<protein>
    <recommendedName>
        <fullName evidence="5">DKNYY family protein</fullName>
    </recommendedName>
</protein>
<reference evidence="3 4" key="1">
    <citation type="submission" date="2020-12" db="EMBL/GenBank/DDBJ databases">
        <authorList>
            <person name="Shan Y."/>
        </authorList>
    </citation>
    <scope>NUCLEOTIDE SEQUENCE [LARGE SCALE GENOMIC DNA]</scope>
    <source>
        <strain evidence="4">csc3.9</strain>
    </source>
</reference>
<feature type="region of interest" description="Disordered" evidence="1">
    <location>
        <begin position="487"/>
        <end position="514"/>
    </location>
</feature>
<dbReference type="RefSeq" id="WP_198570988.1">
    <property type="nucleotide sequence ID" value="NZ_CP066167.1"/>
</dbReference>
<keyword evidence="4" id="KW-1185">Reference proteome</keyword>
<dbReference type="PROSITE" id="PS51257">
    <property type="entry name" value="PROKAR_LIPOPROTEIN"/>
    <property type="match status" value="1"/>
</dbReference>
<dbReference type="AlphaFoldDB" id="A0A7T4R3D0"/>
<evidence type="ECO:0000313" key="4">
    <source>
        <dbReference type="Proteomes" id="UP000596063"/>
    </source>
</evidence>
<dbReference type="KEGG" id="snan:I6N98_06545"/>
<evidence type="ECO:0008006" key="5">
    <source>
        <dbReference type="Google" id="ProtNLM"/>
    </source>
</evidence>